<keyword evidence="2" id="KW-0238">DNA-binding</keyword>
<dbReference type="GO" id="GO:0003700">
    <property type="term" value="F:DNA-binding transcription factor activity"/>
    <property type="evidence" value="ECO:0007669"/>
    <property type="project" value="InterPro"/>
</dbReference>
<dbReference type="InterPro" id="IPR036388">
    <property type="entry name" value="WH-like_DNA-bd_sf"/>
</dbReference>
<gene>
    <name evidence="5" type="ORF">H9846_05180</name>
</gene>
<dbReference type="AlphaFoldDB" id="A0A9D1Y150"/>
<name>A0A9D1Y150_9FIRM</name>
<evidence type="ECO:0000256" key="1">
    <source>
        <dbReference type="ARBA" id="ARBA00023015"/>
    </source>
</evidence>
<dbReference type="EMBL" id="DXEI01000077">
    <property type="protein sequence ID" value="HIX94832.1"/>
    <property type="molecule type" value="Genomic_DNA"/>
</dbReference>
<protein>
    <submittedName>
        <fullName evidence="5">MarR family transcriptional regulator</fullName>
    </submittedName>
</protein>
<dbReference type="PANTHER" id="PTHR42756:SF1">
    <property type="entry name" value="TRANSCRIPTIONAL REPRESSOR OF EMRAB OPERON"/>
    <property type="match status" value="1"/>
</dbReference>
<dbReference type="GO" id="GO:0003677">
    <property type="term" value="F:DNA binding"/>
    <property type="evidence" value="ECO:0007669"/>
    <property type="project" value="UniProtKB-KW"/>
</dbReference>
<accession>A0A9D1Y150</accession>
<evidence type="ECO:0000313" key="6">
    <source>
        <dbReference type="Proteomes" id="UP000886751"/>
    </source>
</evidence>
<comment type="caution">
    <text evidence="5">The sequence shown here is derived from an EMBL/GenBank/DDBJ whole genome shotgun (WGS) entry which is preliminary data.</text>
</comment>
<dbReference type="PROSITE" id="PS50995">
    <property type="entry name" value="HTH_MARR_2"/>
    <property type="match status" value="1"/>
</dbReference>
<dbReference type="InterPro" id="IPR036390">
    <property type="entry name" value="WH_DNA-bd_sf"/>
</dbReference>
<keyword evidence="3" id="KW-0804">Transcription</keyword>
<dbReference type="PANTHER" id="PTHR42756">
    <property type="entry name" value="TRANSCRIPTIONAL REGULATOR, MARR"/>
    <property type="match status" value="1"/>
</dbReference>
<sequence>MLDQAFQQVYTKFKLHFYQQVFSKFENREATLTTVESFCMEVIMALGHPTIAEFSNMMHLSTPNAAYKINNLVKKGYVEKVQSRTDKREYHLYPTRKYIEYYSISYAYLQKVVDRAKQRFAPEELQKLEEMLRVVSAELMPEIQLPDSAAEAAEPQP</sequence>
<feature type="domain" description="HTH marR-type" evidence="4">
    <location>
        <begin position="1"/>
        <end position="137"/>
    </location>
</feature>
<evidence type="ECO:0000256" key="3">
    <source>
        <dbReference type="ARBA" id="ARBA00023163"/>
    </source>
</evidence>
<dbReference type="SMART" id="SM00347">
    <property type="entry name" value="HTH_MARR"/>
    <property type="match status" value="1"/>
</dbReference>
<organism evidence="5 6">
    <name type="scientific">Candidatus Gemmiger excrementipullorum</name>
    <dbReference type="NCBI Taxonomy" id="2838610"/>
    <lineage>
        <taxon>Bacteria</taxon>
        <taxon>Bacillati</taxon>
        <taxon>Bacillota</taxon>
        <taxon>Clostridia</taxon>
        <taxon>Eubacteriales</taxon>
        <taxon>Gemmiger</taxon>
    </lineage>
</organism>
<dbReference type="Proteomes" id="UP000886751">
    <property type="component" value="Unassembled WGS sequence"/>
</dbReference>
<evidence type="ECO:0000259" key="4">
    <source>
        <dbReference type="PROSITE" id="PS50995"/>
    </source>
</evidence>
<evidence type="ECO:0000256" key="2">
    <source>
        <dbReference type="ARBA" id="ARBA00023125"/>
    </source>
</evidence>
<dbReference type="Pfam" id="PF12802">
    <property type="entry name" value="MarR_2"/>
    <property type="match status" value="1"/>
</dbReference>
<dbReference type="SUPFAM" id="SSF46785">
    <property type="entry name" value="Winged helix' DNA-binding domain"/>
    <property type="match status" value="1"/>
</dbReference>
<dbReference type="InterPro" id="IPR000835">
    <property type="entry name" value="HTH_MarR-typ"/>
</dbReference>
<reference evidence="5" key="2">
    <citation type="submission" date="2021-04" db="EMBL/GenBank/DDBJ databases">
        <authorList>
            <person name="Gilroy R."/>
        </authorList>
    </citation>
    <scope>NUCLEOTIDE SEQUENCE</scope>
    <source>
        <strain evidence="5">ChiHecec2B26-7398</strain>
    </source>
</reference>
<keyword evidence="1" id="KW-0805">Transcription regulation</keyword>
<evidence type="ECO:0000313" key="5">
    <source>
        <dbReference type="EMBL" id="HIX94832.1"/>
    </source>
</evidence>
<reference evidence="5" key="1">
    <citation type="journal article" date="2021" name="PeerJ">
        <title>Extensive microbial diversity within the chicken gut microbiome revealed by metagenomics and culture.</title>
        <authorList>
            <person name="Gilroy R."/>
            <person name="Ravi A."/>
            <person name="Getino M."/>
            <person name="Pursley I."/>
            <person name="Horton D.L."/>
            <person name="Alikhan N.F."/>
            <person name="Baker D."/>
            <person name="Gharbi K."/>
            <person name="Hall N."/>
            <person name="Watson M."/>
            <person name="Adriaenssens E.M."/>
            <person name="Foster-Nyarko E."/>
            <person name="Jarju S."/>
            <person name="Secka A."/>
            <person name="Antonio M."/>
            <person name="Oren A."/>
            <person name="Chaudhuri R.R."/>
            <person name="La Ragione R."/>
            <person name="Hildebrand F."/>
            <person name="Pallen M.J."/>
        </authorList>
    </citation>
    <scope>NUCLEOTIDE SEQUENCE</scope>
    <source>
        <strain evidence="5">ChiHecec2B26-7398</strain>
    </source>
</reference>
<dbReference type="Gene3D" id="1.10.10.10">
    <property type="entry name" value="Winged helix-like DNA-binding domain superfamily/Winged helix DNA-binding domain"/>
    <property type="match status" value="1"/>
</dbReference>
<proteinExistence type="predicted"/>